<dbReference type="GO" id="GO:0004065">
    <property type="term" value="F:arylsulfatase activity"/>
    <property type="evidence" value="ECO:0007669"/>
    <property type="project" value="UniProtKB-EC"/>
</dbReference>
<dbReference type="GO" id="GO:0046872">
    <property type="term" value="F:metal ion binding"/>
    <property type="evidence" value="ECO:0007669"/>
    <property type="project" value="UniProtKB-KW"/>
</dbReference>
<evidence type="ECO:0000259" key="6">
    <source>
        <dbReference type="Pfam" id="PF00884"/>
    </source>
</evidence>
<evidence type="ECO:0000256" key="1">
    <source>
        <dbReference type="ARBA" id="ARBA00008779"/>
    </source>
</evidence>
<dbReference type="Pfam" id="PF00884">
    <property type="entry name" value="Sulfatase"/>
    <property type="match status" value="1"/>
</dbReference>
<dbReference type="OrthoDB" id="9783154at2"/>
<gene>
    <name evidence="7" type="primary">atsA_86</name>
    <name evidence="7" type="ORF">V7x_42840</name>
</gene>
<dbReference type="InterPro" id="IPR017850">
    <property type="entry name" value="Alkaline_phosphatase_core_sf"/>
</dbReference>
<feature type="chain" id="PRO_5022920300" evidence="5">
    <location>
        <begin position="23"/>
        <end position="188"/>
    </location>
</feature>
<keyword evidence="2" id="KW-0479">Metal-binding</keyword>
<keyword evidence="5" id="KW-0732">Signal</keyword>
<dbReference type="EMBL" id="SJPZ01000002">
    <property type="protein sequence ID" value="TWU62549.1"/>
    <property type="molecule type" value="Genomic_DNA"/>
</dbReference>
<dbReference type="PANTHER" id="PTHR42693">
    <property type="entry name" value="ARYLSULFATASE FAMILY MEMBER"/>
    <property type="match status" value="1"/>
</dbReference>
<accession>A0A5C6FM50</accession>
<comment type="caution">
    <text evidence="7">The sequence shown here is derived from an EMBL/GenBank/DDBJ whole genome shotgun (WGS) entry which is preliminary data.</text>
</comment>
<evidence type="ECO:0000256" key="3">
    <source>
        <dbReference type="ARBA" id="ARBA00022801"/>
    </source>
</evidence>
<protein>
    <submittedName>
        <fullName evidence="7">Arylsulfatase</fullName>
        <ecNumber evidence="7">3.1.6.1</ecNumber>
    </submittedName>
</protein>
<keyword evidence="4" id="KW-0106">Calcium</keyword>
<dbReference type="EC" id="3.1.6.1" evidence="7"/>
<feature type="signal peptide" evidence="5">
    <location>
        <begin position="1"/>
        <end position="22"/>
    </location>
</feature>
<evidence type="ECO:0000313" key="8">
    <source>
        <dbReference type="Proteomes" id="UP000316476"/>
    </source>
</evidence>
<dbReference type="Proteomes" id="UP000316476">
    <property type="component" value="Unassembled WGS sequence"/>
</dbReference>
<dbReference type="SUPFAM" id="SSF53649">
    <property type="entry name" value="Alkaline phosphatase-like"/>
    <property type="match status" value="1"/>
</dbReference>
<evidence type="ECO:0000256" key="5">
    <source>
        <dbReference type="SAM" id="SignalP"/>
    </source>
</evidence>
<evidence type="ECO:0000256" key="4">
    <source>
        <dbReference type="ARBA" id="ARBA00022837"/>
    </source>
</evidence>
<feature type="domain" description="Sulfatase N-terminal" evidence="6">
    <location>
        <begin position="28"/>
        <end position="171"/>
    </location>
</feature>
<sequence length="188" mass="20640" precursor="true">MRALLSSLFVFCFATLAAPVNAETNGQPNIVLIVADDLGYGDLGCYGSQVNDTPHIDALASSGLRFTDFHAAGPTCTPTRAAMLTGQYQQRFGRMFDTALSGVRHHDQGLPHEAVTIAEMLKSQGYATACFGKWHLGYRPPWLPTSQGFDIFRGLVSGDGDFHTHVDRSGNEDWWHNDQIEMVQGYTT</sequence>
<comment type="similarity">
    <text evidence="1">Belongs to the sulfatase family.</text>
</comment>
<dbReference type="PROSITE" id="PS00523">
    <property type="entry name" value="SULFATASE_1"/>
    <property type="match status" value="1"/>
</dbReference>
<reference evidence="7 8" key="1">
    <citation type="submission" date="2019-02" db="EMBL/GenBank/DDBJ databases">
        <title>Deep-cultivation of Planctomycetes and their phenomic and genomic characterization uncovers novel biology.</title>
        <authorList>
            <person name="Wiegand S."/>
            <person name="Jogler M."/>
            <person name="Boedeker C."/>
            <person name="Pinto D."/>
            <person name="Vollmers J."/>
            <person name="Rivas-Marin E."/>
            <person name="Kohn T."/>
            <person name="Peeters S.H."/>
            <person name="Heuer A."/>
            <person name="Rast P."/>
            <person name="Oberbeckmann S."/>
            <person name="Bunk B."/>
            <person name="Jeske O."/>
            <person name="Meyerdierks A."/>
            <person name="Storesund J.E."/>
            <person name="Kallscheuer N."/>
            <person name="Luecker S."/>
            <person name="Lage O.M."/>
            <person name="Pohl T."/>
            <person name="Merkel B.J."/>
            <person name="Hornburger P."/>
            <person name="Mueller R.-W."/>
            <person name="Bruemmer F."/>
            <person name="Labrenz M."/>
            <person name="Spormann A.M."/>
            <person name="Op Den Camp H."/>
            <person name="Overmann J."/>
            <person name="Amann R."/>
            <person name="Jetten M.S.M."/>
            <person name="Mascher T."/>
            <person name="Medema M.H."/>
            <person name="Devos D.P."/>
            <person name="Kaster A.-K."/>
            <person name="Ovreas L."/>
            <person name="Rohde M."/>
            <person name="Galperin M.Y."/>
            <person name="Jogler C."/>
        </authorList>
    </citation>
    <scope>NUCLEOTIDE SEQUENCE [LARGE SCALE GENOMIC DNA]</scope>
    <source>
        <strain evidence="7 8">V7</strain>
    </source>
</reference>
<dbReference type="AlphaFoldDB" id="A0A5C6FM50"/>
<organism evidence="7 8">
    <name type="scientific">Crateriforma conspicua</name>
    <dbReference type="NCBI Taxonomy" id="2527996"/>
    <lineage>
        <taxon>Bacteria</taxon>
        <taxon>Pseudomonadati</taxon>
        <taxon>Planctomycetota</taxon>
        <taxon>Planctomycetia</taxon>
        <taxon>Planctomycetales</taxon>
        <taxon>Planctomycetaceae</taxon>
        <taxon>Crateriforma</taxon>
    </lineage>
</organism>
<dbReference type="PANTHER" id="PTHR42693:SF53">
    <property type="entry name" value="ENDO-4-O-SULFATASE"/>
    <property type="match status" value="1"/>
</dbReference>
<proteinExistence type="inferred from homology"/>
<dbReference type="Gene3D" id="3.40.720.10">
    <property type="entry name" value="Alkaline Phosphatase, subunit A"/>
    <property type="match status" value="1"/>
</dbReference>
<evidence type="ECO:0000313" key="7">
    <source>
        <dbReference type="EMBL" id="TWU62549.1"/>
    </source>
</evidence>
<name>A0A5C6FM50_9PLAN</name>
<dbReference type="InterPro" id="IPR024607">
    <property type="entry name" value="Sulfatase_CS"/>
</dbReference>
<dbReference type="InterPro" id="IPR000917">
    <property type="entry name" value="Sulfatase_N"/>
</dbReference>
<evidence type="ECO:0000256" key="2">
    <source>
        <dbReference type="ARBA" id="ARBA00022723"/>
    </source>
</evidence>
<keyword evidence="3 7" id="KW-0378">Hydrolase</keyword>
<dbReference type="InterPro" id="IPR050738">
    <property type="entry name" value="Sulfatase"/>
</dbReference>